<dbReference type="EMBL" id="JAMDGR010000015">
    <property type="protein sequence ID" value="MDD1150366.1"/>
    <property type="molecule type" value="Genomic_DNA"/>
</dbReference>
<reference evidence="1 2" key="1">
    <citation type="submission" date="2022-05" db="EMBL/GenBank/DDBJ databases">
        <title>Novel Pseudomonas spp. Isolated from a Rainbow Trout Aquaculture Facility.</title>
        <authorList>
            <person name="Testerman T."/>
            <person name="Graf J."/>
        </authorList>
    </citation>
    <scope>NUCLEOTIDE SEQUENCE [LARGE SCALE GENOMIC DNA]</scope>
    <source>
        <strain evidence="1 2">ID357</strain>
    </source>
</reference>
<name>A0ABT5Q9G0_9PSED</name>
<protein>
    <submittedName>
        <fullName evidence="1">Uncharacterized protein</fullName>
    </submittedName>
</protein>
<evidence type="ECO:0000313" key="1">
    <source>
        <dbReference type="EMBL" id="MDD1150366.1"/>
    </source>
</evidence>
<sequence length="92" mass="10723">MFSVQSNVFRDFYVKVKPSPVRRDQNYLVYELADHELDIELTARGIKTGVSRHLFVHPNFDPAVGIPVEVYLVDLNRENVKLWVGECQFTKQ</sequence>
<accession>A0ABT5Q9G0</accession>
<proteinExistence type="predicted"/>
<organism evidence="1 2">
    <name type="scientific">Pseudomonas idahonensis</name>
    <dbReference type="NCBI Taxonomy" id="2942628"/>
    <lineage>
        <taxon>Bacteria</taxon>
        <taxon>Pseudomonadati</taxon>
        <taxon>Pseudomonadota</taxon>
        <taxon>Gammaproteobacteria</taxon>
        <taxon>Pseudomonadales</taxon>
        <taxon>Pseudomonadaceae</taxon>
        <taxon>Pseudomonas</taxon>
    </lineage>
</organism>
<dbReference type="Proteomes" id="UP001217610">
    <property type="component" value="Unassembled WGS sequence"/>
</dbReference>
<evidence type="ECO:0000313" key="2">
    <source>
        <dbReference type="Proteomes" id="UP001217610"/>
    </source>
</evidence>
<comment type="caution">
    <text evidence="1">The sequence shown here is derived from an EMBL/GenBank/DDBJ whole genome shotgun (WGS) entry which is preliminary data.</text>
</comment>
<gene>
    <name evidence="1" type="ORF">M5G25_18975</name>
</gene>
<dbReference type="RefSeq" id="WP_273923648.1">
    <property type="nucleotide sequence ID" value="NZ_JAMDGR010000015.1"/>
</dbReference>
<keyword evidence="2" id="KW-1185">Reference proteome</keyword>